<gene>
    <name evidence="2" type="ORF">BCR33DRAFT_713295</name>
</gene>
<evidence type="ECO:0008006" key="4">
    <source>
        <dbReference type="Google" id="ProtNLM"/>
    </source>
</evidence>
<evidence type="ECO:0000313" key="2">
    <source>
        <dbReference type="EMBL" id="ORY50508.1"/>
    </source>
</evidence>
<organism evidence="2 3">
    <name type="scientific">Rhizoclosmatium globosum</name>
    <dbReference type="NCBI Taxonomy" id="329046"/>
    <lineage>
        <taxon>Eukaryota</taxon>
        <taxon>Fungi</taxon>
        <taxon>Fungi incertae sedis</taxon>
        <taxon>Chytridiomycota</taxon>
        <taxon>Chytridiomycota incertae sedis</taxon>
        <taxon>Chytridiomycetes</taxon>
        <taxon>Chytridiales</taxon>
        <taxon>Chytriomycetaceae</taxon>
        <taxon>Rhizoclosmatium</taxon>
    </lineage>
</organism>
<feature type="compositionally biased region" description="Polar residues" evidence="1">
    <location>
        <begin position="266"/>
        <end position="276"/>
    </location>
</feature>
<feature type="non-terminal residue" evidence="2">
    <location>
        <position position="1"/>
    </location>
</feature>
<feature type="compositionally biased region" description="Pro residues" evidence="1">
    <location>
        <begin position="191"/>
        <end position="203"/>
    </location>
</feature>
<feature type="region of interest" description="Disordered" evidence="1">
    <location>
        <begin position="1"/>
        <end position="33"/>
    </location>
</feature>
<keyword evidence="3" id="KW-1185">Reference proteome</keyword>
<proteinExistence type="predicted"/>
<feature type="compositionally biased region" description="Pro residues" evidence="1">
    <location>
        <begin position="158"/>
        <end position="177"/>
    </location>
</feature>
<evidence type="ECO:0000256" key="1">
    <source>
        <dbReference type="SAM" id="MobiDB-lite"/>
    </source>
</evidence>
<feature type="region of interest" description="Disordered" evidence="1">
    <location>
        <begin position="266"/>
        <end position="298"/>
    </location>
</feature>
<reference evidence="2 3" key="1">
    <citation type="submission" date="2016-07" db="EMBL/GenBank/DDBJ databases">
        <title>Pervasive Adenine N6-methylation of Active Genes in Fungi.</title>
        <authorList>
            <consortium name="DOE Joint Genome Institute"/>
            <person name="Mondo S.J."/>
            <person name="Dannebaum R.O."/>
            <person name="Kuo R.C."/>
            <person name="Labutti K."/>
            <person name="Haridas S."/>
            <person name="Kuo A."/>
            <person name="Salamov A."/>
            <person name="Ahrendt S.R."/>
            <person name="Lipzen A."/>
            <person name="Sullivan W."/>
            <person name="Andreopoulos W.B."/>
            <person name="Clum A."/>
            <person name="Lindquist E."/>
            <person name="Daum C."/>
            <person name="Ramamoorthy G.K."/>
            <person name="Gryganskyi A."/>
            <person name="Culley D."/>
            <person name="Magnuson J.K."/>
            <person name="James T.Y."/>
            <person name="O'Malley M.A."/>
            <person name="Stajich J.E."/>
            <person name="Spatafora J.W."/>
            <person name="Visel A."/>
            <person name="Grigoriev I.V."/>
        </authorList>
    </citation>
    <scope>NUCLEOTIDE SEQUENCE [LARGE SCALE GENOMIC DNA]</scope>
    <source>
        <strain evidence="2 3">JEL800</strain>
    </source>
</reference>
<evidence type="ECO:0000313" key="3">
    <source>
        <dbReference type="Proteomes" id="UP000193642"/>
    </source>
</evidence>
<dbReference type="STRING" id="329046.A0A1Y2CTX3"/>
<dbReference type="Proteomes" id="UP000193642">
    <property type="component" value="Unassembled WGS sequence"/>
</dbReference>
<name>A0A1Y2CTX3_9FUNG</name>
<accession>A0A1Y2CTX3</accession>
<dbReference type="AlphaFoldDB" id="A0A1Y2CTX3"/>
<protein>
    <recommendedName>
        <fullName evidence="4">WW domain-containing protein</fullName>
    </recommendedName>
</protein>
<dbReference type="EMBL" id="MCGO01000007">
    <property type="protein sequence ID" value="ORY50508.1"/>
    <property type="molecule type" value="Genomic_DNA"/>
</dbReference>
<dbReference type="OrthoDB" id="2444812at2759"/>
<feature type="region of interest" description="Disordered" evidence="1">
    <location>
        <begin position="155"/>
        <end position="225"/>
    </location>
</feature>
<feature type="compositionally biased region" description="Pro residues" evidence="1">
    <location>
        <begin position="9"/>
        <end position="25"/>
    </location>
</feature>
<comment type="caution">
    <text evidence="2">The sequence shown here is derived from an EMBL/GenBank/DDBJ whole genome shotgun (WGS) entry which is preliminary data.</text>
</comment>
<sequence length="298" mass="33388">NSSTSSLNPPLPPEPTSNEPTPIPPDSSFSTPLILPELSKFSSSPLVPPPKTSPLHSRLERVLARVDQLPALPVNLPPSYTAIIENKRLIFDTRCSDWKRGGLVESFFADILTNFEAQVDILESLYNPKGWTIHWDEATESHYFECTENGSVSWSWPAIPPLPPSQPPLPDGDPPIQPETLETKSPTETNPEPPPCPESPPQNQPTKKTKKITRPETVSISAKSRKMASMLQQWHIAKSELREAEIEESKDPEELEFERLQNWAETQSNINASNPNFAPVGVRKRQRLEEDVDGERQI</sequence>